<evidence type="ECO:0000313" key="1">
    <source>
        <dbReference type="EMBL" id="MDY0407876.1"/>
    </source>
</evidence>
<proteinExistence type="predicted"/>
<evidence type="ECO:0000313" key="2">
    <source>
        <dbReference type="Proteomes" id="UP001275315"/>
    </source>
</evidence>
<gene>
    <name evidence="1" type="ORF">RWD45_03690</name>
</gene>
<name>A0ABU5CPS0_9BACI</name>
<accession>A0ABU5CPS0</accession>
<keyword evidence="2" id="KW-1185">Reference proteome</keyword>
<dbReference type="RefSeq" id="WP_320378656.1">
    <property type="nucleotide sequence ID" value="NZ_JAWDIQ010000001.1"/>
</dbReference>
<protein>
    <submittedName>
        <fullName evidence="1">Uncharacterized protein</fullName>
    </submittedName>
</protein>
<dbReference type="EMBL" id="JAWDIQ010000001">
    <property type="protein sequence ID" value="MDY0407876.1"/>
    <property type="molecule type" value="Genomic_DNA"/>
</dbReference>
<organism evidence="1 2">
    <name type="scientific">Paracerasibacillus soli</name>
    <dbReference type="NCBI Taxonomy" id="480284"/>
    <lineage>
        <taxon>Bacteria</taxon>
        <taxon>Bacillati</taxon>
        <taxon>Bacillota</taxon>
        <taxon>Bacilli</taxon>
        <taxon>Bacillales</taxon>
        <taxon>Bacillaceae</taxon>
        <taxon>Paracerasibacillus</taxon>
    </lineage>
</organism>
<comment type="caution">
    <text evidence="1">The sequence shown here is derived from an EMBL/GenBank/DDBJ whole genome shotgun (WGS) entry which is preliminary data.</text>
</comment>
<dbReference type="Proteomes" id="UP001275315">
    <property type="component" value="Unassembled WGS sequence"/>
</dbReference>
<reference evidence="1 2" key="1">
    <citation type="submission" date="2023-10" db="EMBL/GenBank/DDBJ databases">
        <title>Virgibacillus soli CC-YMP-6 genome.</title>
        <authorList>
            <person name="Miliotis G."/>
            <person name="Sengupta P."/>
            <person name="Hameed A."/>
            <person name="Chuvochina M."/>
            <person name="Mcdonagh F."/>
            <person name="Simpson A.C."/>
            <person name="Singh N.K."/>
            <person name="Rekha P.D."/>
            <person name="Raman K."/>
            <person name="Hugenholtz P."/>
            <person name="Venkateswaran K."/>
        </authorList>
    </citation>
    <scope>NUCLEOTIDE SEQUENCE [LARGE SCALE GENOMIC DNA]</scope>
    <source>
        <strain evidence="1 2">CC-YMP-6</strain>
    </source>
</reference>
<sequence>MQGAYACICISTDYRWKRVRRHYNGVDKEYVYFAVPNDNQMETRAEDGSDRQFWFGNPGYFGGPMWGYPGYFAPQRRFRRVILPLAALTAISLLPWY</sequence>